<evidence type="ECO:0000313" key="1">
    <source>
        <dbReference type="Proteomes" id="UP001652660"/>
    </source>
</evidence>
<name>A0ABM4X7T9_COFAR</name>
<sequence>MQTHTKFSWKMQGGGGGLMLLKSCEGESWFQLKNLVDYDQLFHALTTPGYECIMATDSPSDSSFFTLRSPSTNHWKFGGEVLDEDNGRDDGPDVGENDLENINELIGLTIPIVERNIDGSECILDEMNLRSSIGYYSFAKELSKLYKGSQPISAIAHVLWPCLGYETHYITDGGKELDPNFSTSLKCIVVQIQHISDNNVFLVHFQVVDEVITEYKISRRFITYFKVFVVIVHML</sequence>
<organism evidence="1 2">
    <name type="scientific">Coffea arabica</name>
    <name type="common">Arabian coffee</name>
    <dbReference type="NCBI Taxonomy" id="13443"/>
    <lineage>
        <taxon>Eukaryota</taxon>
        <taxon>Viridiplantae</taxon>
        <taxon>Streptophyta</taxon>
        <taxon>Embryophyta</taxon>
        <taxon>Tracheophyta</taxon>
        <taxon>Spermatophyta</taxon>
        <taxon>Magnoliopsida</taxon>
        <taxon>eudicotyledons</taxon>
        <taxon>Gunneridae</taxon>
        <taxon>Pentapetalae</taxon>
        <taxon>asterids</taxon>
        <taxon>lamiids</taxon>
        <taxon>Gentianales</taxon>
        <taxon>Rubiaceae</taxon>
        <taxon>Ixoroideae</taxon>
        <taxon>Gardenieae complex</taxon>
        <taxon>Bertiereae - Coffeeae clade</taxon>
        <taxon>Coffeeae</taxon>
        <taxon>Coffea</taxon>
    </lineage>
</organism>
<dbReference type="RefSeq" id="XP_071940110.1">
    <property type="nucleotide sequence ID" value="XM_072084009.1"/>
</dbReference>
<evidence type="ECO:0000313" key="2">
    <source>
        <dbReference type="RefSeq" id="XP_071940110.1"/>
    </source>
</evidence>
<dbReference type="Proteomes" id="UP001652660">
    <property type="component" value="Chromosome 3e"/>
</dbReference>
<dbReference type="GeneID" id="140038726"/>
<keyword evidence="1" id="KW-1185">Reference proteome</keyword>
<gene>
    <name evidence="2" type="primary">LOC140038726</name>
</gene>
<proteinExistence type="predicted"/>
<accession>A0ABM4X7T9</accession>
<reference evidence="2" key="1">
    <citation type="submission" date="2025-08" db="UniProtKB">
        <authorList>
            <consortium name="RefSeq"/>
        </authorList>
    </citation>
    <scope>IDENTIFICATION</scope>
    <source>
        <tissue evidence="2">Leaves</tissue>
    </source>
</reference>
<protein>
    <submittedName>
        <fullName evidence="2">Uncharacterized protein isoform X1</fullName>
    </submittedName>
</protein>